<dbReference type="AlphaFoldDB" id="A0A218WYZ7"/>
<dbReference type="Proteomes" id="UP000197138">
    <property type="component" value="Unassembled WGS sequence"/>
</dbReference>
<sequence>MWTRSPKSSKCGREIRKSVKIDSKYWTRSPESSKYRGCAVGTRWLASIAICRTIKNLLDNSIRYAAAKALIYRRLVPLLGRLPVCWGCPSRTMRDSSSEVERLRIPRGRKSESAVVLVACSTYDPSIISKSWGLITTYKRGRLKGGCDPFWSCAMTKRKEKAWGAHCPRLKGYTGSRLP</sequence>
<organism evidence="1 2">
    <name type="scientific">Punica granatum</name>
    <name type="common">Pomegranate</name>
    <dbReference type="NCBI Taxonomy" id="22663"/>
    <lineage>
        <taxon>Eukaryota</taxon>
        <taxon>Viridiplantae</taxon>
        <taxon>Streptophyta</taxon>
        <taxon>Embryophyta</taxon>
        <taxon>Tracheophyta</taxon>
        <taxon>Spermatophyta</taxon>
        <taxon>Magnoliopsida</taxon>
        <taxon>eudicotyledons</taxon>
        <taxon>Gunneridae</taxon>
        <taxon>Pentapetalae</taxon>
        <taxon>rosids</taxon>
        <taxon>malvids</taxon>
        <taxon>Myrtales</taxon>
        <taxon>Lythraceae</taxon>
        <taxon>Punica</taxon>
    </lineage>
</organism>
<name>A0A218WYZ7_PUNGR</name>
<evidence type="ECO:0000313" key="2">
    <source>
        <dbReference type="Proteomes" id="UP000197138"/>
    </source>
</evidence>
<accession>A0A218WYZ7</accession>
<dbReference type="EMBL" id="MTKT01002513">
    <property type="protein sequence ID" value="OWM77788.1"/>
    <property type="molecule type" value="Genomic_DNA"/>
</dbReference>
<comment type="caution">
    <text evidence="1">The sequence shown here is derived from an EMBL/GenBank/DDBJ whole genome shotgun (WGS) entry which is preliminary data.</text>
</comment>
<proteinExistence type="predicted"/>
<reference evidence="2" key="1">
    <citation type="journal article" date="2017" name="Plant J.">
        <title>The pomegranate (Punica granatum L.) genome and the genomics of punicalagin biosynthesis.</title>
        <authorList>
            <person name="Qin G."/>
            <person name="Xu C."/>
            <person name="Ming R."/>
            <person name="Tang H."/>
            <person name="Guyot R."/>
            <person name="Kramer E.M."/>
            <person name="Hu Y."/>
            <person name="Yi X."/>
            <person name="Qi Y."/>
            <person name="Xu X."/>
            <person name="Gao Z."/>
            <person name="Pan H."/>
            <person name="Jian J."/>
            <person name="Tian Y."/>
            <person name="Yue Z."/>
            <person name="Xu Y."/>
        </authorList>
    </citation>
    <scope>NUCLEOTIDE SEQUENCE [LARGE SCALE GENOMIC DNA]</scope>
    <source>
        <strain evidence="2">cv. Dabenzi</strain>
    </source>
</reference>
<gene>
    <name evidence="1" type="ORF">CDL15_Pgr011149</name>
</gene>
<evidence type="ECO:0000313" key="1">
    <source>
        <dbReference type="EMBL" id="OWM77788.1"/>
    </source>
</evidence>
<protein>
    <submittedName>
        <fullName evidence="1">Uncharacterized protein</fullName>
    </submittedName>
</protein>